<sequence>MVGIDTNTSEVDNILQTIEDDQHFLRRMGTMLVNMPISTVTCTLPCSLSDTTTSIDPTISNQTRENSVSYNNILTITFHCISLRIMKLDLIPEECVY</sequence>
<reference evidence="1 2" key="1">
    <citation type="submission" date="2018-11" db="EMBL/GenBank/DDBJ databases">
        <authorList>
            <consortium name="Pathogen Informatics"/>
        </authorList>
    </citation>
    <scope>NUCLEOTIDE SEQUENCE [LARGE SCALE GENOMIC DNA]</scope>
    <source>
        <strain evidence="1 2">Zambia</strain>
    </source>
</reference>
<accession>A0A183NCA7</accession>
<name>A0A183NCA7_9TREM</name>
<proteinExistence type="predicted"/>
<keyword evidence="2" id="KW-1185">Reference proteome</keyword>
<protein>
    <submittedName>
        <fullName evidence="1">Uncharacterized protein</fullName>
    </submittedName>
</protein>
<organism evidence="1 2">
    <name type="scientific">Schistosoma margrebowiei</name>
    <dbReference type="NCBI Taxonomy" id="48269"/>
    <lineage>
        <taxon>Eukaryota</taxon>
        <taxon>Metazoa</taxon>
        <taxon>Spiralia</taxon>
        <taxon>Lophotrochozoa</taxon>
        <taxon>Platyhelminthes</taxon>
        <taxon>Trematoda</taxon>
        <taxon>Digenea</taxon>
        <taxon>Strigeidida</taxon>
        <taxon>Schistosomatoidea</taxon>
        <taxon>Schistosomatidae</taxon>
        <taxon>Schistosoma</taxon>
    </lineage>
</organism>
<dbReference type="Proteomes" id="UP000277204">
    <property type="component" value="Unassembled WGS sequence"/>
</dbReference>
<dbReference type="AlphaFoldDB" id="A0A183NCA7"/>
<evidence type="ECO:0000313" key="1">
    <source>
        <dbReference type="EMBL" id="VDP57277.1"/>
    </source>
</evidence>
<dbReference type="EMBL" id="UZAI01022098">
    <property type="protein sequence ID" value="VDP57277.1"/>
    <property type="molecule type" value="Genomic_DNA"/>
</dbReference>
<evidence type="ECO:0000313" key="2">
    <source>
        <dbReference type="Proteomes" id="UP000277204"/>
    </source>
</evidence>
<gene>
    <name evidence="1" type="ORF">SMRZ_LOCUS25932</name>
</gene>